<dbReference type="InterPro" id="IPR027417">
    <property type="entry name" value="P-loop_NTPase"/>
</dbReference>
<gene>
    <name evidence="1" type="ORF">APG10_01455</name>
    <name evidence="2" type="ORF">APG11_01162</name>
    <name evidence="3" type="ORF">APG12_01118</name>
</gene>
<dbReference type="PANTHER" id="PTHR35894">
    <property type="entry name" value="GENERAL SECRETION PATHWAY PROTEIN A-RELATED"/>
    <property type="match status" value="1"/>
</dbReference>
<evidence type="ECO:0000313" key="2">
    <source>
        <dbReference type="EMBL" id="KYC47471.1"/>
    </source>
</evidence>
<dbReference type="EMBL" id="LNGE01000044">
    <property type="protein sequence ID" value="KYC44738.1"/>
    <property type="molecule type" value="Genomic_DNA"/>
</dbReference>
<accession>A0A150IR01</accession>
<organism evidence="3 6">
    <name type="scientific">Candidatus Methanofastidiosum methylothiophilum</name>
    <dbReference type="NCBI Taxonomy" id="1705564"/>
    <lineage>
        <taxon>Archaea</taxon>
        <taxon>Methanobacteriati</taxon>
        <taxon>Methanobacteriota</taxon>
        <taxon>Stenosarchaea group</taxon>
        <taxon>Candidatus Methanofastidiosia</taxon>
        <taxon>Candidatus Methanofastidiosales</taxon>
        <taxon>Candidatus Methanofastidiosaceae</taxon>
        <taxon>Candidatus Methanofastidiosum</taxon>
    </lineage>
</organism>
<dbReference type="Gene3D" id="3.40.50.300">
    <property type="entry name" value="P-loop containing nucleotide triphosphate hydrolases"/>
    <property type="match status" value="1"/>
</dbReference>
<dbReference type="Proteomes" id="UP000092403">
    <property type="component" value="Unassembled WGS sequence"/>
</dbReference>
<accession>A0A150IIP0</accession>
<evidence type="ECO:0000313" key="6">
    <source>
        <dbReference type="Proteomes" id="UP000092403"/>
    </source>
</evidence>
<accession>A0A150IYE0</accession>
<sequence>MFKIDVSSSYERFGLEKNPFTDLSSEAIRDIEKIHVSQEIDSRIADILSDVIGENSGIALSLVGPLGSGKTQRLKGVHKLIQESGGMSIYQKIDSNDIIKTTLDIFSYFSEYEDEEELEQPLEEAAVSEGPEYGESAYEKQSQEEKLSFFEKIKKFFSRGAKPAPVVEEYEDSELTRANYNSQDIGNQLIDYLGEYKRSALIVDEMENLLTASNTDLILFFEFLREFISNMPESSVFIMACTNNAYDRIREINPAFVARLHNELFSEPLSDERAIKLVQKRLEYHRRKSIVNPLYPFEESAIVLANSMAKGNPRELLKLLHTTLFTATRDNFVEFIDDRYLAKVLTGPSSVEEYIRRVPADLREDVRIIIEKYGGGPVTYIQLAKDTQESVTKQYTKLEELVAMGILTSEKGKYQINSSVIQMVRASIRKESDKAKESKKETKK</sequence>
<dbReference type="EMBL" id="LNGF01000023">
    <property type="protein sequence ID" value="KYC47471.1"/>
    <property type="molecule type" value="Genomic_DNA"/>
</dbReference>
<name>A0A150IYE0_9EURY</name>
<dbReference type="PANTHER" id="PTHR35894:SF1">
    <property type="entry name" value="PHOSPHORIBULOKINASE _ URIDINE KINASE FAMILY"/>
    <property type="match status" value="1"/>
</dbReference>
<comment type="caution">
    <text evidence="3">The sequence shown here is derived from an EMBL/GenBank/DDBJ whole genome shotgun (WGS) entry which is preliminary data.</text>
</comment>
<evidence type="ECO:0000313" key="4">
    <source>
        <dbReference type="Proteomes" id="UP000091929"/>
    </source>
</evidence>
<dbReference type="InterPro" id="IPR052026">
    <property type="entry name" value="ExeA_AAA_ATPase_DNA-bind"/>
</dbReference>
<evidence type="ECO:0000313" key="1">
    <source>
        <dbReference type="EMBL" id="KYC44738.1"/>
    </source>
</evidence>
<protein>
    <recommendedName>
        <fullName evidence="7">ATPase</fullName>
    </recommendedName>
</protein>
<evidence type="ECO:0008006" key="7">
    <source>
        <dbReference type="Google" id="ProtNLM"/>
    </source>
</evidence>
<dbReference type="EMBL" id="LNJC01000021">
    <property type="protein sequence ID" value="KYC50030.1"/>
    <property type="molecule type" value="Genomic_DNA"/>
</dbReference>
<proteinExistence type="predicted"/>
<dbReference type="SUPFAM" id="SSF52540">
    <property type="entry name" value="P-loop containing nucleoside triphosphate hydrolases"/>
    <property type="match status" value="1"/>
</dbReference>
<evidence type="ECO:0000313" key="3">
    <source>
        <dbReference type="EMBL" id="KYC50030.1"/>
    </source>
</evidence>
<reference evidence="4 5" key="1">
    <citation type="journal article" date="2016" name="ISME J.">
        <title>Chasing the elusive Euryarchaeota class WSA2: genomes reveal a uniquely fastidious methyl-reducing methanogen.</title>
        <authorList>
            <person name="Nobu M.K."/>
            <person name="Narihiro T."/>
            <person name="Kuroda K."/>
            <person name="Mei R."/>
            <person name="Liu W.T."/>
        </authorList>
    </citation>
    <scope>NUCLEOTIDE SEQUENCE [LARGE SCALE GENOMIC DNA]</scope>
    <source>
        <strain evidence="1">B03fssc0709_Meth_Bin005</strain>
        <strain evidence="2">B15fssc0709_Meth_Bin003</strain>
        <strain evidence="3">BMIXfssc0709_Meth_Bin006</strain>
    </source>
</reference>
<dbReference type="AlphaFoldDB" id="A0A150IYE0"/>
<dbReference type="Proteomes" id="UP000092401">
    <property type="component" value="Unassembled WGS sequence"/>
</dbReference>
<evidence type="ECO:0000313" key="5">
    <source>
        <dbReference type="Proteomes" id="UP000092401"/>
    </source>
</evidence>
<dbReference type="Proteomes" id="UP000091929">
    <property type="component" value="Unassembled WGS sequence"/>
</dbReference>